<gene>
    <name evidence="16" type="ORF">PVAP13_6KG309200</name>
</gene>
<dbReference type="FunFam" id="2.30.30.380:FF:000001">
    <property type="entry name" value="Protein transport protein SEC23"/>
    <property type="match status" value="1"/>
</dbReference>
<accession>A0A8T0RHB0</accession>
<dbReference type="Pfam" id="PF08033">
    <property type="entry name" value="Sec23_BS"/>
    <property type="match status" value="1"/>
</dbReference>
<keyword evidence="5 10" id="KW-0931">ER-Golgi transport</keyword>
<dbReference type="Pfam" id="PF00626">
    <property type="entry name" value="Gelsolin"/>
    <property type="match status" value="1"/>
</dbReference>
<evidence type="ECO:0000256" key="6">
    <source>
        <dbReference type="ARBA" id="ARBA00022927"/>
    </source>
</evidence>
<dbReference type="SUPFAM" id="SSF53300">
    <property type="entry name" value="vWA-like"/>
    <property type="match status" value="1"/>
</dbReference>
<dbReference type="SUPFAM" id="SSF81811">
    <property type="entry name" value="Helical domain of Sec23/24"/>
    <property type="match status" value="1"/>
</dbReference>
<evidence type="ECO:0000259" key="15">
    <source>
        <dbReference type="Pfam" id="PF08033"/>
    </source>
</evidence>
<dbReference type="GO" id="GO:0006886">
    <property type="term" value="P:intracellular protein transport"/>
    <property type="evidence" value="ECO:0007669"/>
    <property type="project" value="InterPro"/>
</dbReference>
<evidence type="ECO:0000259" key="12">
    <source>
        <dbReference type="Pfam" id="PF04810"/>
    </source>
</evidence>
<dbReference type="GO" id="GO:0005096">
    <property type="term" value="F:GTPase activator activity"/>
    <property type="evidence" value="ECO:0007669"/>
    <property type="project" value="TreeGrafter"/>
</dbReference>
<comment type="subcellular location">
    <subcellularLocation>
        <location evidence="10">Cytoplasmic vesicle</location>
        <location evidence="10">COPII-coated vesicle membrane</location>
        <topology evidence="10">Peripheral membrane protein</topology>
        <orientation evidence="10">Cytoplasmic side</orientation>
    </subcellularLocation>
    <subcellularLocation>
        <location evidence="10">Endoplasmic reticulum membrane</location>
        <topology evidence="10">Peripheral membrane protein</topology>
        <orientation evidence="10">Cytoplasmic side</orientation>
    </subcellularLocation>
</comment>
<evidence type="ECO:0000256" key="1">
    <source>
        <dbReference type="ARBA" id="ARBA00022448"/>
    </source>
</evidence>
<dbReference type="Pfam" id="PF04815">
    <property type="entry name" value="Sec23_helical"/>
    <property type="match status" value="1"/>
</dbReference>
<evidence type="ECO:0000256" key="10">
    <source>
        <dbReference type="RuleBase" id="RU365030"/>
    </source>
</evidence>
<dbReference type="InterPro" id="IPR029006">
    <property type="entry name" value="ADF-H/Gelsolin-like_dom_sf"/>
</dbReference>
<dbReference type="InterPro" id="IPR006900">
    <property type="entry name" value="Sec23/24_helical_dom"/>
</dbReference>
<proteinExistence type="inferred from homology"/>
<organism evidence="16 17">
    <name type="scientific">Panicum virgatum</name>
    <name type="common">Blackwell switchgrass</name>
    <dbReference type="NCBI Taxonomy" id="38727"/>
    <lineage>
        <taxon>Eukaryota</taxon>
        <taxon>Viridiplantae</taxon>
        <taxon>Streptophyta</taxon>
        <taxon>Embryophyta</taxon>
        <taxon>Tracheophyta</taxon>
        <taxon>Spermatophyta</taxon>
        <taxon>Magnoliopsida</taxon>
        <taxon>Liliopsida</taxon>
        <taxon>Poales</taxon>
        <taxon>Poaceae</taxon>
        <taxon>PACMAD clade</taxon>
        <taxon>Panicoideae</taxon>
        <taxon>Panicodae</taxon>
        <taxon>Paniceae</taxon>
        <taxon>Panicinae</taxon>
        <taxon>Panicum</taxon>
        <taxon>Panicum sect. Hiantes</taxon>
    </lineage>
</organism>
<protein>
    <recommendedName>
        <fullName evidence="10">Protein transport protein SEC23</fullName>
    </recommendedName>
</protein>
<dbReference type="GO" id="GO:0008270">
    <property type="term" value="F:zinc ion binding"/>
    <property type="evidence" value="ECO:0007669"/>
    <property type="project" value="InterPro"/>
</dbReference>
<sequence>MSEFLDLEAQDGIRMTWNVIPGTKQDATNCVVPVSAIFTPLKPNPAIPVLPYAPLRCRMCRSILNPFSIVDFVSKIWVCPFCFQRNHFPQHYSSISENNLPAELFPQYTTVEYASTAETGPVAPPVFLFVVDTCMIEEEIGYLKSALAQAIELLPDQSLVGFITFGTYVQVHELGFGLLPKSYVFKGTKEVTKEQILDQMSFFAGKTKPTTGVIAGARDGLSTRSIARFLLPASECEFVLNSVIEELQKDPWPVPADKRSSRCTGVALSVAACLLGVCVPGSGARIMAFVGGPSTEGPGSIVSKSLSEPIRSHKDLDKGSAPLYNKAVKFYEDISKQLVNQGHVLDLFACALDQVGVAEMKVAVERTGGIVVLAESFGHSVFKDSLRRIFQSSDNDLDLSFNGIFEINCSKDVKIQGIIGPCTSLEKKGPLSSDTVIGQGNTSAWKMCGLDRKTSLCLIFDIAKKDGPESIGQSVSNQLYFQFLTYYQHHEGQMRLRATTLSRKWADFDPIRWLDRALISLCSKFGDYHKETPSSFSLSPRLSIFPQFMFNLRRSQFVQVFNNSPDETAYFAMMLNRESVANAVVMIQPSLISYSFQSGPEPVLLDVTAIAADRILLLDSYFTVVIFHGITIAQWRKAGYQDQEGHEAFAQFLQAPQEEADAIIKERFPVPRLVVCDQYGSQARFLLAKLNPSVSYNSDNPPPPGGDVIFTDDVSFQVFMDHLQRLAVQ</sequence>
<keyword evidence="3 10" id="KW-0256">Endoplasmic reticulum</keyword>
<dbReference type="EMBL" id="CM029047">
    <property type="protein sequence ID" value="KAG2584506.1"/>
    <property type="molecule type" value="Genomic_DNA"/>
</dbReference>
<dbReference type="GO" id="GO:0030127">
    <property type="term" value="C:COPII vesicle coat"/>
    <property type="evidence" value="ECO:0007669"/>
    <property type="project" value="InterPro"/>
</dbReference>
<dbReference type="Pfam" id="PF04810">
    <property type="entry name" value="zf-Sec23_Sec24"/>
    <property type="match status" value="1"/>
</dbReference>
<comment type="caution">
    <text evidence="16">The sequence shown here is derived from an EMBL/GenBank/DDBJ whole genome shotgun (WGS) entry which is preliminary data.</text>
</comment>
<dbReference type="FunFam" id="3.40.20.10:FF:000014">
    <property type="entry name" value="Protein transport protein SEC23"/>
    <property type="match status" value="1"/>
</dbReference>
<dbReference type="InterPro" id="IPR006896">
    <property type="entry name" value="Sec23/24_trunk_dom"/>
</dbReference>
<evidence type="ECO:0000256" key="8">
    <source>
        <dbReference type="ARBA" id="ARBA00023329"/>
    </source>
</evidence>
<feature type="domain" description="Sec23/Sec24 helical" evidence="14">
    <location>
        <begin position="510"/>
        <end position="584"/>
    </location>
</feature>
<keyword evidence="17" id="KW-1185">Reference proteome</keyword>
<comment type="function">
    <text evidence="9 10">Component of the coat protein complex II (COPII) which promotes the formation of transport vesicles from the endoplasmic reticulum (ER). The coat has two main functions, the physical deformation of the endoplasmic reticulum membrane into vesicles and the selection of cargo molecules.</text>
</comment>
<dbReference type="Gene3D" id="2.60.40.1670">
    <property type="entry name" value="beta-sandwich domain of Sec23/24"/>
    <property type="match status" value="1"/>
</dbReference>
<evidence type="ECO:0000256" key="9">
    <source>
        <dbReference type="ARBA" id="ARBA00025471"/>
    </source>
</evidence>
<dbReference type="PANTHER" id="PTHR11141">
    <property type="entry name" value="PROTEIN TRANSPORT PROTEIN SEC23"/>
    <property type="match status" value="1"/>
</dbReference>
<evidence type="ECO:0000259" key="11">
    <source>
        <dbReference type="Pfam" id="PF00626"/>
    </source>
</evidence>
<keyword evidence="8 10" id="KW-0968">Cytoplasmic vesicle</keyword>
<evidence type="ECO:0000256" key="4">
    <source>
        <dbReference type="ARBA" id="ARBA00022833"/>
    </source>
</evidence>
<dbReference type="InterPro" id="IPR036174">
    <property type="entry name" value="Znf_Sec23_Sec24_sf"/>
</dbReference>
<evidence type="ECO:0000256" key="7">
    <source>
        <dbReference type="ARBA" id="ARBA00023136"/>
    </source>
</evidence>
<dbReference type="FunFam" id="3.40.50.410:FF:000008">
    <property type="entry name" value="Protein transport protein SEC23"/>
    <property type="match status" value="1"/>
</dbReference>
<dbReference type="SUPFAM" id="SSF82919">
    <property type="entry name" value="Zn-finger domain of Sec23/24"/>
    <property type="match status" value="1"/>
</dbReference>
<dbReference type="Proteomes" id="UP000823388">
    <property type="component" value="Chromosome 6K"/>
</dbReference>
<evidence type="ECO:0000256" key="2">
    <source>
        <dbReference type="ARBA" id="ARBA00022723"/>
    </source>
</evidence>
<keyword evidence="10" id="KW-0963">Cytoplasm</keyword>
<dbReference type="InterPro" id="IPR037550">
    <property type="entry name" value="Sec23_C"/>
</dbReference>
<dbReference type="AlphaFoldDB" id="A0A8T0RHB0"/>
<evidence type="ECO:0000259" key="13">
    <source>
        <dbReference type="Pfam" id="PF04811"/>
    </source>
</evidence>
<dbReference type="InterPro" id="IPR012990">
    <property type="entry name" value="Beta-sandwich_Sec23_24"/>
</dbReference>
<keyword evidence="2 10" id="KW-0479">Metal-binding</keyword>
<dbReference type="Gene3D" id="3.40.50.410">
    <property type="entry name" value="von Willebrand factor, type A domain"/>
    <property type="match status" value="1"/>
</dbReference>
<reference evidence="16" key="1">
    <citation type="submission" date="2020-05" db="EMBL/GenBank/DDBJ databases">
        <title>WGS assembly of Panicum virgatum.</title>
        <authorList>
            <person name="Lovell J.T."/>
            <person name="Jenkins J."/>
            <person name="Shu S."/>
            <person name="Juenger T.E."/>
            <person name="Schmutz J."/>
        </authorList>
    </citation>
    <scope>NUCLEOTIDE SEQUENCE</scope>
    <source>
        <strain evidence="16">AP13</strain>
    </source>
</reference>
<evidence type="ECO:0000313" key="16">
    <source>
        <dbReference type="EMBL" id="KAG2584506.1"/>
    </source>
</evidence>
<dbReference type="InterPro" id="IPR036180">
    <property type="entry name" value="Gelsolin-like_dom_sf"/>
</dbReference>
<dbReference type="Gene3D" id="2.30.30.380">
    <property type="entry name" value="Zn-finger domain of Sec23/24"/>
    <property type="match status" value="1"/>
</dbReference>
<feature type="domain" description="Zinc finger Sec23/Sec24-type" evidence="12">
    <location>
        <begin position="54"/>
        <end position="92"/>
    </location>
</feature>
<dbReference type="Pfam" id="PF04811">
    <property type="entry name" value="Sec23_trunk"/>
    <property type="match status" value="1"/>
</dbReference>
<feature type="domain" description="Sec23/Sec24 trunk" evidence="13">
    <location>
        <begin position="123"/>
        <end position="390"/>
    </location>
</feature>
<dbReference type="Gene3D" id="3.40.20.10">
    <property type="entry name" value="Severin"/>
    <property type="match status" value="1"/>
</dbReference>
<keyword evidence="6 10" id="KW-0653">Protein transport</keyword>
<dbReference type="PANTHER" id="PTHR11141:SF2">
    <property type="entry name" value="PROTEIN TRANSPORT PROTEIN SEC23 C"/>
    <property type="match status" value="1"/>
</dbReference>
<dbReference type="GO" id="GO:0070971">
    <property type="term" value="C:endoplasmic reticulum exit site"/>
    <property type="evidence" value="ECO:0007669"/>
    <property type="project" value="TreeGrafter"/>
</dbReference>
<evidence type="ECO:0000259" key="14">
    <source>
        <dbReference type="Pfam" id="PF04815"/>
    </source>
</evidence>
<dbReference type="GO" id="GO:0005789">
    <property type="term" value="C:endoplasmic reticulum membrane"/>
    <property type="evidence" value="ECO:0007669"/>
    <property type="project" value="UniProtKB-SubCell"/>
</dbReference>
<dbReference type="FunFam" id="2.60.40.1670:FF:000006">
    <property type="entry name" value="Protein transport protein SEC23"/>
    <property type="match status" value="1"/>
</dbReference>
<evidence type="ECO:0000256" key="5">
    <source>
        <dbReference type="ARBA" id="ARBA00022892"/>
    </source>
</evidence>
<evidence type="ECO:0000256" key="3">
    <source>
        <dbReference type="ARBA" id="ARBA00022824"/>
    </source>
</evidence>
<keyword evidence="7 10" id="KW-0472">Membrane</keyword>
<dbReference type="CDD" id="cd11287">
    <property type="entry name" value="Sec23_C"/>
    <property type="match status" value="1"/>
</dbReference>
<comment type="similarity">
    <text evidence="10">Belongs to the SEC23/SEC24 family. SEC23 subfamily.</text>
</comment>
<dbReference type="SUPFAM" id="SSF81995">
    <property type="entry name" value="beta-sandwich domain of Sec23/24"/>
    <property type="match status" value="1"/>
</dbReference>
<dbReference type="InterPro" id="IPR036465">
    <property type="entry name" value="vWFA_dom_sf"/>
</dbReference>
<feature type="domain" description="Sec23/Sec24 beta-sandwich" evidence="15">
    <location>
        <begin position="401"/>
        <end position="506"/>
    </location>
</feature>
<feature type="domain" description="Gelsolin-like" evidence="11">
    <location>
        <begin position="599"/>
        <end position="686"/>
    </location>
</feature>
<keyword evidence="4 10" id="KW-0862">Zinc</keyword>
<evidence type="ECO:0000313" key="17">
    <source>
        <dbReference type="Proteomes" id="UP000823388"/>
    </source>
</evidence>
<name>A0A8T0RHB0_PANVG</name>
<dbReference type="SUPFAM" id="SSF82754">
    <property type="entry name" value="C-terminal, gelsolin-like domain of Sec23/24"/>
    <property type="match status" value="1"/>
</dbReference>
<dbReference type="InterPro" id="IPR006895">
    <property type="entry name" value="Znf_Sec23_Sec24"/>
</dbReference>
<dbReference type="InterPro" id="IPR036175">
    <property type="entry name" value="Sec23/24_helical_dom_sf"/>
</dbReference>
<dbReference type="InterPro" id="IPR007123">
    <property type="entry name" value="Gelsolin-like_dom"/>
</dbReference>
<dbReference type="InterPro" id="IPR037364">
    <property type="entry name" value="Sec23"/>
</dbReference>
<keyword evidence="1 10" id="KW-0813">Transport</keyword>
<dbReference type="GO" id="GO:0090110">
    <property type="term" value="P:COPII-coated vesicle cargo loading"/>
    <property type="evidence" value="ECO:0007669"/>
    <property type="project" value="TreeGrafter"/>
</dbReference>